<feature type="binding site" description="axial binding residue" evidence="8">
    <location>
        <position position="471"/>
    </location>
    <ligand>
        <name>heme</name>
        <dbReference type="ChEBI" id="CHEBI:30413"/>
    </ligand>
    <ligandPart>
        <name>Fe</name>
        <dbReference type="ChEBI" id="CHEBI:18248"/>
    </ligandPart>
</feature>
<keyword evidence="11" id="KW-1185">Reference proteome</keyword>
<dbReference type="InterPro" id="IPR002401">
    <property type="entry name" value="Cyt_P450_E_grp-I"/>
</dbReference>
<dbReference type="GO" id="GO:0016705">
    <property type="term" value="F:oxidoreductase activity, acting on paired donors, with incorporation or reduction of molecular oxygen"/>
    <property type="evidence" value="ECO:0007669"/>
    <property type="project" value="InterPro"/>
</dbReference>
<dbReference type="SUPFAM" id="SSF48264">
    <property type="entry name" value="Cytochrome P450"/>
    <property type="match status" value="1"/>
</dbReference>
<evidence type="ECO:0000256" key="4">
    <source>
        <dbReference type="ARBA" id="ARBA00022723"/>
    </source>
</evidence>
<dbReference type="InterPro" id="IPR036396">
    <property type="entry name" value="Cyt_P450_sf"/>
</dbReference>
<evidence type="ECO:0000256" key="8">
    <source>
        <dbReference type="PIRSR" id="PIRSR602401-1"/>
    </source>
</evidence>
<evidence type="ECO:0000256" key="2">
    <source>
        <dbReference type="ARBA" id="ARBA00010617"/>
    </source>
</evidence>
<evidence type="ECO:0000313" key="12">
    <source>
        <dbReference type="WBParaSite" id="Pan_g12829.t1"/>
    </source>
</evidence>
<evidence type="ECO:0000256" key="9">
    <source>
        <dbReference type="RuleBase" id="RU000461"/>
    </source>
</evidence>
<dbReference type="GO" id="GO:0004497">
    <property type="term" value="F:monooxygenase activity"/>
    <property type="evidence" value="ECO:0007669"/>
    <property type="project" value="UniProtKB-KW"/>
</dbReference>
<proteinExistence type="inferred from homology"/>
<evidence type="ECO:0000256" key="10">
    <source>
        <dbReference type="SAM" id="Phobius"/>
    </source>
</evidence>
<dbReference type="PROSITE" id="PS00086">
    <property type="entry name" value="CYTOCHROME_P450"/>
    <property type="match status" value="1"/>
</dbReference>
<keyword evidence="5 9" id="KW-0560">Oxidoreductase</keyword>
<evidence type="ECO:0000256" key="5">
    <source>
        <dbReference type="ARBA" id="ARBA00023002"/>
    </source>
</evidence>
<dbReference type="PANTHER" id="PTHR24292">
    <property type="entry name" value="CYTOCHROME P450"/>
    <property type="match status" value="1"/>
</dbReference>
<sequence>MDSVVGAVFGTVLAVVVIIVFEFLLRLSLAIVKLAQTGFSWAKTPAIPFFGHLKWIDSGQCPWNFSDISPKPGASTYCVLRGTLPCLVTSDPEFIREICINAAAHFHSRMVDPLAPDPHSARGVHVFGARGARWKRIRTLSSRALSTKQLRLFVPVVVDQTERFLQTFDDPECESKDVNVHSLFQSLTAAVIGRCAFGLGAIGVNEVPEHFEHIMNMFGNQPTVGWGSATIQWCIPSSTSTMNVASSFWKRLKKTAKAPNELLDDFIRKCLVNSKTTCAGALPCDFVQSLKGYLHEYDEKNVKFERKSPVFVNKDATVNDWIDSEEIVAQCRFLSIAGFDTTSNTLTFACLLLAETPSALTKCLTELDALSDSLDYDDISSAGYLHCVLMETLRLFPHASMLQSRLCTSSYTLPNGKVIPAGVGILFDTWALHRNKLLWGPDADEFRPERFLEPTIAENAFTPFGMGPRQCIGMRFALMEAKIVLTMLLRKYVPVLPPGVSHKTVGMALIDTNTVWPTDLKLSFKKRE</sequence>
<dbReference type="PANTHER" id="PTHR24292:SF102">
    <property type="entry name" value="CYTOCHROME P450 FAMILY-RELATED"/>
    <property type="match status" value="1"/>
</dbReference>
<dbReference type="InterPro" id="IPR050476">
    <property type="entry name" value="Insect_CytP450_Detox"/>
</dbReference>
<dbReference type="WBParaSite" id="Pan_g12829.t1">
    <property type="protein sequence ID" value="Pan_g12829.t1"/>
    <property type="gene ID" value="Pan_g12829"/>
</dbReference>
<dbReference type="InterPro" id="IPR017972">
    <property type="entry name" value="Cyt_P450_CS"/>
</dbReference>
<keyword evidence="10" id="KW-0472">Membrane</keyword>
<dbReference type="PRINTS" id="PR00463">
    <property type="entry name" value="EP450I"/>
</dbReference>
<reference evidence="12" key="2">
    <citation type="submission" date="2020-10" db="UniProtKB">
        <authorList>
            <consortium name="WormBaseParasite"/>
        </authorList>
    </citation>
    <scope>IDENTIFICATION</scope>
</reference>
<evidence type="ECO:0000256" key="7">
    <source>
        <dbReference type="ARBA" id="ARBA00023033"/>
    </source>
</evidence>
<keyword evidence="7 9" id="KW-0503">Monooxygenase</keyword>
<organism evidence="11 12">
    <name type="scientific">Panagrellus redivivus</name>
    <name type="common">Microworm</name>
    <dbReference type="NCBI Taxonomy" id="6233"/>
    <lineage>
        <taxon>Eukaryota</taxon>
        <taxon>Metazoa</taxon>
        <taxon>Ecdysozoa</taxon>
        <taxon>Nematoda</taxon>
        <taxon>Chromadorea</taxon>
        <taxon>Rhabditida</taxon>
        <taxon>Tylenchina</taxon>
        <taxon>Panagrolaimomorpha</taxon>
        <taxon>Panagrolaimoidea</taxon>
        <taxon>Panagrolaimidae</taxon>
        <taxon>Panagrellus</taxon>
    </lineage>
</organism>
<keyword evidence="3 8" id="KW-0349">Heme</keyword>
<comment type="cofactor">
    <cofactor evidence="1 8">
        <name>heme</name>
        <dbReference type="ChEBI" id="CHEBI:30413"/>
    </cofactor>
</comment>
<keyword evidence="10" id="KW-0812">Transmembrane</keyword>
<evidence type="ECO:0000256" key="3">
    <source>
        <dbReference type="ARBA" id="ARBA00022617"/>
    </source>
</evidence>
<keyword evidence="6 8" id="KW-0408">Iron</keyword>
<dbReference type="InterPro" id="IPR001128">
    <property type="entry name" value="Cyt_P450"/>
</dbReference>
<dbReference type="GO" id="GO:0005506">
    <property type="term" value="F:iron ion binding"/>
    <property type="evidence" value="ECO:0007669"/>
    <property type="project" value="InterPro"/>
</dbReference>
<protein>
    <submittedName>
        <fullName evidence="12">Cytochrome P450</fullName>
    </submittedName>
</protein>
<keyword evidence="4 8" id="KW-0479">Metal-binding</keyword>
<comment type="similarity">
    <text evidence="2 9">Belongs to the cytochrome P450 family.</text>
</comment>
<evidence type="ECO:0000256" key="1">
    <source>
        <dbReference type="ARBA" id="ARBA00001971"/>
    </source>
</evidence>
<dbReference type="GO" id="GO:0020037">
    <property type="term" value="F:heme binding"/>
    <property type="evidence" value="ECO:0007669"/>
    <property type="project" value="InterPro"/>
</dbReference>
<evidence type="ECO:0000313" key="11">
    <source>
        <dbReference type="Proteomes" id="UP000492821"/>
    </source>
</evidence>
<reference evidence="11" key="1">
    <citation type="journal article" date="2013" name="Genetics">
        <title>The draft genome and transcriptome of Panagrellus redivivus are shaped by the harsh demands of a free-living lifestyle.</title>
        <authorList>
            <person name="Srinivasan J."/>
            <person name="Dillman A.R."/>
            <person name="Macchietto M.G."/>
            <person name="Heikkinen L."/>
            <person name="Lakso M."/>
            <person name="Fracchia K.M."/>
            <person name="Antoshechkin I."/>
            <person name="Mortazavi A."/>
            <person name="Wong G."/>
            <person name="Sternberg P.W."/>
        </authorList>
    </citation>
    <scope>NUCLEOTIDE SEQUENCE [LARGE SCALE GENOMIC DNA]</scope>
    <source>
        <strain evidence="11">MT8872</strain>
    </source>
</reference>
<dbReference type="Gene3D" id="1.10.630.10">
    <property type="entry name" value="Cytochrome P450"/>
    <property type="match status" value="1"/>
</dbReference>
<keyword evidence="10" id="KW-1133">Transmembrane helix</keyword>
<dbReference type="Pfam" id="PF00067">
    <property type="entry name" value="p450"/>
    <property type="match status" value="1"/>
</dbReference>
<accession>A0A7E4ZRB3</accession>
<feature type="transmembrane region" description="Helical" evidence="10">
    <location>
        <begin position="6"/>
        <end position="25"/>
    </location>
</feature>
<evidence type="ECO:0000256" key="6">
    <source>
        <dbReference type="ARBA" id="ARBA00023004"/>
    </source>
</evidence>
<dbReference type="Proteomes" id="UP000492821">
    <property type="component" value="Unassembled WGS sequence"/>
</dbReference>
<name>A0A7E4ZRB3_PANRE</name>
<dbReference type="AlphaFoldDB" id="A0A7E4ZRB3"/>
<dbReference type="PRINTS" id="PR00385">
    <property type="entry name" value="P450"/>
</dbReference>